<dbReference type="Proteomes" id="UP001469553">
    <property type="component" value="Unassembled WGS sequence"/>
</dbReference>
<feature type="region of interest" description="Disordered" evidence="1">
    <location>
        <begin position="22"/>
        <end position="43"/>
    </location>
</feature>
<evidence type="ECO:0000313" key="3">
    <source>
        <dbReference type="Proteomes" id="UP001469553"/>
    </source>
</evidence>
<feature type="compositionally biased region" description="Pro residues" evidence="1">
    <location>
        <begin position="67"/>
        <end position="84"/>
    </location>
</feature>
<evidence type="ECO:0000256" key="1">
    <source>
        <dbReference type="SAM" id="MobiDB-lite"/>
    </source>
</evidence>
<protein>
    <submittedName>
        <fullName evidence="2">Uncharacterized protein</fullName>
    </submittedName>
</protein>
<accession>A0ABV0XJN2</accession>
<feature type="region of interest" description="Disordered" evidence="1">
    <location>
        <begin position="57"/>
        <end position="128"/>
    </location>
</feature>
<evidence type="ECO:0000313" key="2">
    <source>
        <dbReference type="EMBL" id="MEQ2281642.1"/>
    </source>
</evidence>
<dbReference type="EMBL" id="JAHRIP010004250">
    <property type="protein sequence ID" value="MEQ2281642.1"/>
    <property type="molecule type" value="Genomic_DNA"/>
</dbReference>
<proteinExistence type="predicted"/>
<keyword evidence="3" id="KW-1185">Reference proteome</keyword>
<organism evidence="2 3">
    <name type="scientific">Ameca splendens</name>
    <dbReference type="NCBI Taxonomy" id="208324"/>
    <lineage>
        <taxon>Eukaryota</taxon>
        <taxon>Metazoa</taxon>
        <taxon>Chordata</taxon>
        <taxon>Craniata</taxon>
        <taxon>Vertebrata</taxon>
        <taxon>Euteleostomi</taxon>
        <taxon>Actinopterygii</taxon>
        <taxon>Neopterygii</taxon>
        <taxon>Teleostei</taxon>
        <taxon>Neoteleostei</taxon>
        <taxon>Acanthomorphata</taxon>
        <taxon>Ovalentaria</taxon>
        <taxon>Atherinomorphae</taxon>
        <taxon>Cyprinodontiformes</taxon>
        <taxon>Goodeidae</taxon>
        <taxon>Ameca</taxon>
    </lineage>
</organism>
<comment type="caution">
    <text evidence="2">The sequence shown here is derived from an EMBL/GenBank/DDBJ whole genome shotgun (WGS) entry which is preliminary data.</text>
</comment>
<name>A0ABV0XJN2_9TELE</name>
<gene>
    <name evidence="2" type="ORF">AMECASPLE_032559</name>
</gene>
<sequence length="128" mass="14067">MDIVHPPTLPIHSLYSQVQVPIPHRDNQPPEPGVGPLPLGVETGRPPQHLNLVWAGPGFCLNLSDPGPDPFPHPDPSPQRPPPSSREGPMYKRGVYMVQTSPPTRATTDQNSPNPPMNSNCWDPQPWL</sequence>
<feature type="compositionally biased region" description="Polar residues" evidence="1">
    <location>
        <begin position="98"/>
        <end position="122"/>
    </location>
</feature>
<reference evidence="2 3" key="1">
    <citation type="submission" date="2021-06" db="EMBL/GenBank/DDBJ databases">
        <authorList>
            <person name="Palmer J.M."/>
        </authorList>
    </citation>
    <scope>NUCLEOTIDE SEQUENCE [LARGE SCALE GENOMIC DNA]</scope>
    <source>
        <strain evidence="2 3">AS_MEX2019</strain>
        <tissue evidence="2">Muscle</tissue>
    </source>
</reference>